<evidence type="ECO:0000313" key="1">
    <source>
        <dbReference type="EMBL" id="NIK73905.1"/>
    </source>
</evidence>
<name>A0A846MR19_9BACT</name>
<dbReference type="AlphaFoldDB" id="A0A846MR19"/>
<comment type="caution">
    <text evidence="1">The sequence shown here is derived from an EMBL/GenBank/DDBJ whole genome shotgun (WGS) entry which is preliminary data.</text>
</comment>
<protein>
    <submittedName>
        <fullName evidence="1">Uncharacterized protein</fullName>
    </submittedName>
</protein>
<organism evidence="1 2">
    <name type="scientific">Thermonema lapsum</name>
    <dbReference type="NCBI Taxonomy" id="28195"/>
    <lineage>
        <taxon>Bacteria</taxon>
        <taxon>Pseudomonadati</taxon>
        <taxon>Bacteroidota</taxon>
        <taxon>Cytophagia</taxon>
        <taxon>Cytophagales</taxon>
        <taxon>Thermonemataceae</taxon>
        <taxon>Thermonema</taxon>
    </lineage>
</organism>
<dbReference type="Proteomes" id="UP000537126">
    <property type="component" value="Unassembled WGS sequence"/>
</dbReference>
<gene>
    <name evidence="1" type="ORF">FHS56_001418</name>
</gene>
<proteinExistence type="predicted"/>
<sequence>MINVTVGKLFLEAYNKAHSTHYTPRQFFDEVFFPLFLDSNKYMIWVGNSPFVQLKSGEKVSNLSKERRLELLDTFHEKVKAGYIDASTAPGFPASEKEEFNSTSGQVTDIAIDISPEDVYCAWFGAALGVGVEGGYSFLFQDPELLLKIAKGWSVYRRFLDDQAIQIAPNKISSWNGQWLSYFLETNNPNPIIRDFEERGAFKESDKNIEIKTLPWSKLLFRLSKHYKPESGSSSLLAYIYSFGQTNQTLGFYSMKLHEVRSLIALYKKLFGAQAAIQDASTYEALYGDALEYACQKGTLGLSALEPKALREMYNQKKKDTRKHKNLDVISFRTYKTWLLAMITKNKEEQLEYSKEVAQALHELLKEKAQEKQGSTRYLNLVNELLESATKYEFFKALNNLVKELPAEHERLSTFKELRDYVHGLPVEDFRYFSVLLQLDYAFIEKEA</sequence>
<evidence type="ECO:0000313" key="2">
    <source>
        <dbReference type="Proteomes" id="UP000537126"/>
    </source>
</evidence>
<reference evidence="1 2" key="1">
    <citation type="submission" date="2020-03" db="EMBL/GenBank/DDBJ databases">
        <title>Genomic Encyclopedia of Type Strains, Phase IV (KMG-IV): sequencing the most valuable type-strain genomes for metagenomic binning, comparative biology and taxonomic classification.</title>
        <authorList>
            <person name="Goeker M."/>
        </authorList>
    </citation>
    <scope>NUCLEOTIDE SEQUENCE [LARGE SCALE GENOMIC DNA]</scope>
    <source>
        <strain evidence="1 2">DSM 5718</strain>
    </source>
</reference>
<dbReference type="EMBL" id="JAASRN010000002">
    <property type="protein sequence ID" value="NIK73905.1"/>
    <property type="molecule type" value="Genomic_DNA"/>
</dbReference>
<keyword evidence="2" id="KW-1185">Reference proteome</keyword>
<dbReference type="RefSeq" id="WP_166919159.1">
    <property type="nucleotide sequence ID" value="NZ_JAASRN010000002.1"/>
</dbReference>
<accession>A0A846MR19</accession>